<dbReference type="Proteomes" id="UP000297635">
    <property type="component" value="Unassembled WGS sequence"/>
</dbReference>
<evidence type="ECO:0008006" key="4">
    <source>
        <dbReference type="Google" id="ProtNLM"/>
    </source>
</evidence>
<evidence type="ECO:0000256" key="1">
    <source>
        <dbReference type="SAM" id="MobiDB-lite"/>
    </source>
</evidence>
<keyword evidence="3" id="KW-1185">Reference proteome</keyword>
<dbReference type="AlphaFoldDB" id="A0A4Z0V427"/>
<feature type="region of interest" description="Disordered" evidence="1">
    <location>
        <begin position="1"/>
        <end position="32"/>
    </location>
</feature>
<dbReference type="EMBL" id="SJSA01000002">
    <property type="protein sequence ID" value="TGG36251.1"/>
    <property type="molecule type" value="Genomic_DNA"/>
</dbReference>
<comment type="caution">
    <text evidence="2">The sequence shown here is derived from an EMBL/GenBank/DDBJ whole genome shotgun (WGS) entry which is preliminary data.</text>
</comment>
<dbReference type="GeneID" id="82150171"/>
<protein>
    <recommendedName>
        <fullName evidence="4">Plasmid mobilization relaxosome protein MobC</fullName>
    </recommendedName>
</protein>
<dbReference type="RefSeq" id="WP_135471994.1">
    <property type="nucleotide sequence ID" value="NZ_CASPHE010000126.1"/>
</dbReference>
<gene>
    <name evidence="2" type="ORF">EZ315_10275</name>
</gene>
<evidence type="ECO:0000313" key="2">
    <source>
        <dbReference type="EMBL" id="TGG36251.1"/>
    </source>
</evidence>
<dbReference type="Pfam" id="PF21983">
    <property type="entry name" value="NikA-like"/>
    <property type="match status" value="1"/>
</dbReference>
<dbReference type="InterPro" id="IPR053842">
    <property type="entry name" value="NikA-like"/>
</dbReference>
<evidence type="ECO:0000313" key="3">
    <source>
        <dbReference type="Proteomes" id="UP000297635"/>
    </source>
</evidence>
<feature type="compositionally biased region" description="Polar residues" evidence="1">
    <location>
        <begin position="1"/>
        <end position="16"/>
    </location>
</feature>
<organism evidence="2 3">
    <name type="scientific">Duncaniella freteri</name>
    <dbReference type="NCBI Taxonomy" id="2530391"/>
    <lineage>
        <taxon>Bacteria</taxon>
        <taxon>Pseudomonadati</taxon>
        <taxon>Bacteroidota</taxon>
        <taxon>Bacteroidia</taxon>
        <taxon>Bacteroidales</taxon>
        <taxon>Muribaculaceae</taxon>
        <taxon>Duncaniella</taxon>
    </lineage>
</organism>
<reference evidence="2 3" key="1">
    <citation type="submission" date="2019-02" db="EMBL/GenBank/DDBJ databases">
        <title>Isolation and identification of novel species under the genus Muribaculum.</title>
        <authorList>
            <person name="Miyake S."/>
            <person name="Ding Y."/>
            <person name="Low A."/>
            <person name="Soh M."/>
            <person name="Seedorf H."/>
        </authorList>
    </citation>
    <scope>NUCLEOTIDE SEQUENCE [LARGE SCALE GENOMIC DNA]</scope>
    <source>
        <strain evidence="2 3">TLL-A3</strain>
    </source>
</reference>
<proteinExistence type="predicted"/>
<name>A0A4Z0V427_9BACT</name>
<accession>A0A4Z0V427</accession>
<sequence length="127" mass="14432">MKPKTTAKSNLKNGNRNGRPALPENEKQSIIRPTKFNQEQDAVLMENFHSSGLSCVSEYIRAVSLNPKIVPRLTEEELRIARTLSGFSNNFNQFVRLCHIHGLEAMAAEAEFYLGKFRCLFGKFNND</sequence>